<evidence type="ECO:0000313" key="2">
    <source>
        <dbReference type="Proteomes" id="UP000053599"/>
    </source>
</evidence>
<dbReference type="EMBL" id="KN846952">
    <property type="protein sequence ID" value="KIV83639.1"/>
    <property type="molecule type" value="Genomic_DNA"/>
</dbReference>
<organism evidence="1 2">
    <name type="scientific">Exophiala sideris</name>
    <dbReference type="NCBI Taxonomy" id="1016849"/>
    <lineage>
        <taxon>Eukaryota</taxon>
        <taxon>Fungi</taxon>
        <taxon>Dikarya</taxon>
        <taxon>Ascomycota</taxon>
        <taxon>Pezizomycotina</taxon>
        <taxon>Eurotiomycetes</taxon>
        <taxon>Chaetothyriomycetidae</taxon>
        <taxon>Chaetothyriales</taxon>
        <taxon>Herpotrichiellaceae</taxon>
        <taxon>Exophiala</taxon>
    </lineage>
</organism>
<dbReference type="HOGENOM" id="CLU_1777463_0_0_1"/>
<protein>
    <submittedName>
        <fullName evidence="1">Uncharacterized protein</fullName>
    </submittedName>
</protein>
<proteinExistence type="predicted"/>
<dbReference type="Proteomes" id="UP000053599">
    <property type="component" value="Unassembled WGS sequence"/>
</dbReference>
<reference evidence="1 2" key="1">
    <citation type="submission" date="2015-01" db="EMBL/GenBank/DDBJ databases">
        <title>The Genome Sequence of Exophiala sideris CBS121828.</title>
        <authorList>
            <consortium name="The Broad Institute Genomics Platform"/>
            <person name="Cuomo C."/>
            <person name="de Hoog S."/>
            <person name="Gorbushina A."/>
            <person name="Stielow B."/>
            <person name="Teixiera M."/>
            <person name="Abouelleil A."/>
            <person name="Chapman S.B."/>
            <person name="Priest M."/>
            <person name="Young S.K."/>
            <person name="Wortman J."/>
            <person name="Nusbaum C."/>
            <person name="Birren B."/>
        </authorList>
    </citation>
    <scope>NUCLEOTIDE SEQUENCE [LARGE SCALE GENOMIC DNA]</scope>
    <source>
        <strain evidence="1 2">CBS 121828</strain>
    </source>
</reference>
<evidence type="ECO:0000313" key="1">
    <source>
        <dbReference type="EMBL" id="KIV83639.1"/>
    </source>
</evidence>
<dbReference type="AlphaFoldDB" id="A0A0D1YQK7"/>
<sequence>MYMHLTQVVVLNTHLHLRKTLMGFEQGRNSVELCDQQSVLHTHGLTIGDPQDECVLCIGCHFVYSEHEVMRRRASLSPRACCEGLRNGSFRPHESWHRHLKSALSKYSIWLFCESAGTSHQMAFAVTVGEEWNACRGHSEVARRGS</sequence>
<gene>
    <name evidence="1" type="ORF">PV11_05645</name>
</gene>
<accession>A0A0D1YQK7</accession>
<name>A0A0D1YQK7_9EURO</name>